<evidence type="ECO:0000313" key="2">
    <source>
        <dbReference type="EMBL" id="USW50817.1"/>
    </source>
</evidence>
<proteinExistence type="predicted"/>
<name>A0A9Q9ARN9_9PEZI</name>
<protein>
    <submittedName>
        <fullName evidence="2">Nucleoside 2-deoxyribosyltransferase</fullName>
    </submittedName>
</protein>
<dbReference type="EMBL" id="CP099420">
    <property type="protein sequence ID" value="USW50817.1"/>
    <property type="molecule type" value="Genomic_DNA"/>
</dbReference>
<dbReference type="Pfam" id="PF05014">
    <property type="entry name" value="Nuc_deoxyrib_tr"/>
    <property type="match status" value="1"/>
</dbReference>
<keyword evidence="3" id="KW-1185">Reference proteome</keyword>
<sequence length="268" mass="29710">MSTQSAAPTTLDTHTNHPTTTTTITPPLPHQSQSQPQVYTYYHAGPLFTQGDLFTNVLLCRAITRLSSGKLIPLLPQDLEQRGHVTPHNIRDKDIRALLACDLALFTYDGAELDSGTVVEFMLAKMADVPSVVLRSDFRGGGDQGSHPTGAGEPWNLMSSFYPRTKSVVVDGMMQYKAALADALRMEKEAVDVSRIAGENMIEATARKCVEALEEVVKMPARMPWELRQSVFKWLALMPGYAEGRDEDDVDEMEQLLKAKEIKGLFKQ</sequence>
<dbReference type="Gene3D" id="3.40.50.450">
    <property type="match status" value="1"/>
</dbReference>
<feature type="region of interest" description="Disordered" evidence="1">
    <location>
        <begin position="1"/>
        <end position="32"/>
    </location>
</feature>
<dbReference type="Proteomes" id="UP001056384">
    <property type="component" value="Chromosome 3"/>
</dbReference>
<feature type="compositionally biased region" description="Low complexity" evidence="1">
    <location>
        <begin position="8"/>
        <end position="32"/>
    </location>
</feature>
<dbReference type="AlphaFoldDB" id="A0A9Q9ARN9"/>
<dbReference type="SUPFAM" id="SSF52309">
    <property type="entry name" value="N-(deoxy)ribosyltransferase-like"/>
    <property type="match status" value="1"/>
</dbReference>
<reference evidence="2" key="1">
    <citation type="submission" date="2022-06" db="EMBL/GenBank/DDBJ databases">
        <title>Complete genome sequences of two strains of the flax pathogen Septoria linicola.</title>
        <authorList>
            <person name="Lapalu N."/>
            <person name="Simon A."/>
            <person name="Demenou B."/>
            <person name="Paumier D."/>
            <person name="Guillot M.-P."/>
            <person name="Gout L."/>
            <person name="Valade R."/>
        </authorList>
    </citation>
    <scope>NUCLEOTIDE SEQUENCE</scope>
    <source>
        <strain evidence="2">SE15195</strain>
    </source>
</reference>
<evidence type="ECO:0000313" key="3">
    <source>
        <dbReference type="Proteomes" id="UP001056384"/>
    </source>
</evidence>
<organism evidence="2 3">
    <name type="scientific">Septoria linicola</name>
    <dbReference type="NCBI Taxonomy" id="215465"/>
    <lineage>
        <taxon>Eukaryota</taxon>
        <taxon>Fungi</taxon>
        <taxon>Dikarya</taxon>
        <taxon>Ascomycota</taxon>
        <taxon>Pezizomycotina</taxon>
        <taxon>Dothideomycetes</taxon>
        <taxon>Dothideomycetidae</taxon>
        <taxon>Mycosphaerellales</taxon>
        <taxon>Mycosphaerellaceae</taxon>
        <taxon>Septoria</taxon>
    </lineage>
</organism>
<dbReference type="InterPro" id="IPR007710">
    <property type="entry name" value="Nucleoside_deoxyribTrfase"/>
</dbReference>
<dbReference type="OrthoDB" id="3644625at2759"/>
<accession>A0A9Q9ARN9</accession>
<gene>
    <name evidence="2" type="ORF">Slin15195_G041360</name>
</gene>
<evidence type="ECO:0000256" key="1">
    <source>
        <dbReference type="SAM" id="MobiDB-lite"/>
    </source>
</evidence>